<keyword evidence="2" id="KW-0732">Signal</keyword>
<evidence type="ECO:0000259" key="3">
    <source>
        <dbReference type="Pfam" id="PF00497"/>
    </source>
</evidence>
<dbReference type="PANTHER" id="PTHR35936:SF25">
    <property type="entry name" value="ABC TRANSPORTER SUBSTRATE-BINDING PROTEIN"/>
    <property type="match status" value="1"/>
</dbReference>
<dbReference type="Gene3D" id="3.40.190.10">
    <property type="entry name" value="Periplasmic binding protein-like II"/>
    <property type="match status" value="2"/>
</dbReference>
<evidence type="ECO:0000256" key="2">
    <source>
        <dbReference type="ARBA" id="ARBA00022729"/>
    </source>
</evidence>
<evidence type="ECO:0000313" key="4">
    <source>
        <dbReference type="EMBL" id="GAA3930022.1"/>
    </source>
</evidence>
<dbReference type="Proteomes" id="UP001501565">
    <property type="component" value="Unassembled WGS sequence"/>
</dbReference>
<evidence type="ECO:0000313" key="5">
    <source>
        <dbReference type="Proteomes" id="UP001501565"/>
    </source>
</evidence>
<accession>A0ABP7MW35</accession>
<comment type="similarity">
    <text evidence="1">Belongs to the bacterial solute-binding protein 3 family.</text>
</comment>
<gene>
    <name evidence="4" type="ORF">GCM10022277_28380</name>
</gene>
<sequence length="233" mass="26437">MSCSVGVLAREVNVTTVDWPPYYAATLKDNGPLASITREAFKVRGHSVSIHFVPWQRALEEAKTGRSDMVLGAYSTEERQRQYFYSHKIYEVKDWVIGLAETGINTYTSLEDLKPYTFGVTRGYAYSTEFMQATYLTREEVHSDLLNLRKLFAKRIHFVVMNTATFKGTLPLIRENNRKPYVFLAPPLSVNGIYNIFSRNVEDSPKLVEDFNAGLKVIIENGTYDAIINASGI</sequence>
<keyword evidence="5" id="KW-1185">Reference proteome</keyword>
<protein>
    <submittedName>
        <fullName evidence="4">Transporter substrate-binding domain-containing protein</fullName>
    </submittedName>
</protein>
<organism evidence="4 5">
    <name type="scientific">Litoribacillus peritrichatus</name>
    <dbReference type="NCBI Taxonomy" id="718191"/>
    <lineage>
        <taxon>Bacteria</taxon>
        <taxon>Pseudomonadati</taxon>
        <taxon>Pseudomonadota</taxon>
        <taxon>Gammaproteobacteria</taxon>
        <taxon>Oceanospirillales</taxon>
        <taxon>Oceanospirillaceae</taxon>
        <taxon>Litoribacillus</taxon>
    </lineage>
</organism>
<dbReference type="Pfam" id="PF00497">
    <property type="entry name" value="SBP_bac_3"/>
    <property type="match status" value="1"/>
</dbReference>
<dbReference type="EMBL" id="BAABBN010000007">
    <property type="protein sequence ID" value="GAA3930022.1"/>
    <property type="molecule type" value="Genomic_DNA"/>
</dbReference>
<reference evidence="5" key="1">
    <citation type="journal article" date="2019" name="Int. J. Syst. Evol. Microbiol.">
        <title>The Global Catalogue of Microorganisms (GCM) 10K type strain sequencing project: providing services to taxonomists for standard genome sequencing and annotation.</title>
        <authorList>
            <consortium name="The Broad Institute Genomics Platform"/>
            <consortium name="The Broad Institute Genome Sequencing Center for Infectious Disease"/>
            <person name="Wu L."/>
            <person name="Ma J."/>
        </authorList>
    </citation>
    <scope>NUCLEOTIDE SEQUENCE [LARGE SCALE GENOMIC DNA]</scope>
    <source>
        <strain evidence="5">JCM 17551</strain>
    </source>
</reference>
<evidence type="ECO:0000256" key="1">
    <source>
        <dbReference type="ARBA" id="ARBA00010333"/>
    </source>
</evidence>
<dbReference type="InterPro" id="IPR001638">
    <property type="entry name" value="Solute-binding_3/MltF_N"/>
</dbReference>
<comment type="caution">
    <text evidence="4">The sequence shown here is derived from an EMBL/GenBank/DDBJ whole genome shotgun (WGS) entry which is preliminary data.</text>
</comment>
<name>A0ABP7MW35_9GAMM</name>
<proteinExistence type="inferred from homology"/>
<dbReference type="PANTHER" id="PTHR35936">
    <property type="entry name" value="MEMBRANE-BOUND LYTIC MUREIN TRANSGLYCOSYLASE F"/>
    <property type="match status" value="1"/>
</dbReference>
<dbReference type="SUPFAM" id="SSF53850">
    <property type="entry name" value="Periplasmic binding protein-like II"/>
    <property type="match status" value="1"/>
</dbReference>
<feature type="domain" description="Solute-binding protein family 3/N-terminal" evidence="3">
    <location>
        <begin position="18"/>
        <end position="229"/>
    </location>
</feature>